<dbReference type="EMBL" id="JAMSHJ010000007">
    <property type="protein sequence ID" value="KAI5383978.1"/>
    <property type="molecule type" value="Genomic_DNA"/>
</dbReference>
<protein>
    <recommendedName>
        <fullName evidence="1">Integrase zinc-binding domain-containing protein</fullName>
    </recommendedName>
</protein>
<name>A0A9D4ZVF6_PEA</name>
<comment type="caution">
    <text evidence="2">The sequence shown here is derived from an EMBL/GenBank/DDBJ whole genome shotgun (WGS) entry which is preliminary data.</text>
</comment>
<evidence type="ECO:0000313" key="3">
    <source>
        <dbReference type="Proteomes" id="UP001058974"/>
    </source>
</evidence>
<dbReference type="PANTHER" id="PTHR48475">
    <property type="entry name" value="RIBONUCLEASE H"/>
    <property type="match status" value="1"/>
</dbReference>
<dbReference type="Pfam" id="PF17921">
    <property type="entry name" value="Integrase_H2C2"/>
    <property type="match status" value="1"/>
</dbReference>
<sequence length="151" mass="17738">MDRPAYAFAVDTAPDDEKPWYYDIKRYLETQEYPEGASKKDRKTLRRLAMVFYLNKDGVLYKRNFDWVLLRCVDDKEASQLMKEVHEGSFGTHASGNAMVKKLLRAGYYWMTMEAQCFNFVRKCHKCQIYADKVHVPPNPFEWAPVHISGN</sequence>
<dbReference type="Proteomes" id="UP001058974">
    <property type="component" value="Chromosome 7"/>
</dbReference>
<dbReference type="PANTHER" id="PTHR48475:SF1">
    <property type="entry name" value="RNASE H TYPE-1 DOMAIN-CONTAINING PROTEIN"/>
    <property type="match status" value="1"/>
</dbReference>
<proteinExistence type="predicted"/>
<gene>
    <name evidence="2" type="ORF">KIW84_071096</name>
</gene>
<evidence type="ECO:0000313" key="2">
    <source>
        <dbReference type="EMBL" id="KAI5383978.1"/>
    </source>
</evidence>
<keyword evidence="3" id="KW-1185">Reference proteome</keyword>
<feature type="domain" description="Integrase zinc-binding" evidence="1">
    <location>
        <begin position="73"/>
        <end position="130"/>
    </location>
</feature>
<dbReference type="Gene3D" id="1.10.340.70">
    <property type="match status" value="1"/>
</dbReference>
<reference evidence="2 3" key="1">
    <citation type="journal article" date="2022" name="Nat. Genet.">
        <title>Improved pea reference genome and pan-genome highlight genomic features and evolutionary characteristics.</title>
        <authorList>
            <person name="Yang T."/>
            <person name="Liu R."/>
            <person name="Luo Y."/>
            <person name="Hu S."/>
            <person name="Wang D."/>
            <person name="Wang C."/>
            <person name="Pandey M.K."/>
            <person name="Ge S."/>
            <person name="Xu Q."/>
            <person name="Li N."/>
            <person name="Li G."/>
            <person name="Huang Y."/>
            <person name="Saxena R.K."/>
            <person name="Ji Y."/>
            <person name="Li M."/>
            <person name="Yan X."/>
            <person name="He Y."/>
            <person name="Liu Y."/>
            <person name="Wang X."/>
            <person name="Xiang C."/>
            <person name="Varshney R.K."/>
            <person name="Ding H."/>
            <person name="Gao S."/>
            <person name="Zong X."/>
        </authorList>
    </citation>
    <scope>NUCLEOTIDE SEQUENCE [LARGE SCALE GENOMIC DNA]</scope>
    <source>
        <strain evidence="2 3">cv. Zhongwan 6</strain>
    </source>
</reference>
<organism evidence="2 3">
    <name type="scientific">Pisum sativum</name>
    <name type="common">Garden pea</name>
    <name type="synonym">Lathyrus oleraceus</name>
    <dbReference type="NCBI Taxonomy" id="3888"/>
    <lineage>
        <taxon>Eukaryota</taxon>
        <taxon>Viridiplantae</taxon>
        <taxon>Streptophyta</taxon>
        <taxon>Embryophyta</taxon>
        <taxon>Tracheophyta</taxon>
        <taxon>Spermatophyta</taxon>
        <taxon>Magnoliopsida</taxon>
        <taxon>eudicotyledons</taxon>
        <taxon>Gunneridae</taxon>
        <taxon>Pentapetalae</taxon>
        <taxon>rosids</taxon>
        <taxon>fabids</taxon>
        <taxon>Fabales</taxon>
        <taxon>Fabaceae</taxon>
        <taxon>Papilionoideae</taxon>
        <taxon>50 kb inversion clade</taxon>
        <taxon>NPAAA clade</taxon>
        <taxon>Hologalegina</taxon>
        <taxon>IRL clade</taxon>
        <taxon>Fabeae</taxon>
        <taxon>Lathyrus</taxon>
    </lineage>
</organism>
<accession>A0A9D4ZVF6</accession>
<dbReference type="InterPro" id="IPR041588">
    <property type="entry name" value="Integrase_H2C2"/>
</dbReference>
<evidence type="ECO:0000259" key="1">
    <source>
        <dbReference type="Pfam" id="PF17921"/>
    </source>
</evidence>
<dbReference type="AlphaFoldDB" id="A0A9D4ZVF6"/>
<dbReference type="Gramene" id="Psat07G0109600-T1">
    <property type="protein sequence ID" value="KAI5383978.1"/>
    <property type="gene ID" value="KIW84_071096"/>
</dbReference>